<comment type="caution">
    <text evidence="1">The sequence shown here is derived from an EMBL/GenBank/DDBJ whole genome shotgun (WGS) entry which is preliminary data.</text>
</comment>
<dbReference type="EMBL" id="JAEUAX010000008">
    <property type="protein sequence ID" value="MBW9110970.1"/>
    <property type="molecule type" value="Genomic_DNA"/>
</dbReference>
<dbReference type="InterPro" id="IPR039498">
    <property type="entry name" value="NTP_transf_5"/>
</dbReference>
<dbReference type="RefSeq" id="WP_220340080.1">
    <property type="nucleotide sequence ID" value="NZ_JAEUAX010000008.1"/>
</dbReference>
<evidence type="ECO:0000313" key="2">
    <source>
        <dbReference type="Proteomes" id="UP000777440"/>
    </source>
</evidence>
<name>A0ABS7I2K1_9MICO</name>
<evidence type="ECO:0000313" key="1">
    <source>
        <dbReference type="EMBL" id="MBW9110970.1"/>
    </source>
</evidence>
<organism evidence="1 2">
    <name type="scientific">Microbacterium ureisolvens</name>
    <dbReference type="NCBI Taxonomy" id="2781186"/>
    <lineage>
        <taxon>Bacteria</taxon>
        <taxon>Bacillati</taxon>
        <taxon>Actinomycetota</taxon>
        <taxon>Actinomycetes</taxon>
        <taxon>Micrococcales</taxon>
        <taxon>Microbacteriaceae</taxon>
        <taxon>Microbacterium</taxon>
    </lineage>
</organism>
<reference evidence="1 2" key="1">
    <citation type="journal article" date="2021" name="MBio">
        <title>Poor Competitiveness of Bradyrhizobium in Pigeon Pea Root Colonization in Indian Soils.</title>
        <authorList>
            <person name="Chalasani D."/>
            <person name="Basu A."/>
            <person name="Pullabhotla S.V.S.R.N."/>
            <person name="Jorrin B."/>
            <person name="Neal A.L."/>
            <person name="Poole P.S."/>
            <person name="Podile A.R."/>
            <person name="Tkacz A."/>
        </authorList>
    </citation>
    <scope>NUCLEOTIDE SEQUENCE [LARGE SCALE GENOMIC DNA]</scope>
    <source>
        <strain evidence="1 2">HU12</strain>
    </source>
</reference>
<dbReference type="Pfam" id="PF14907">
    <property type="entry name" value="NTP_transf_5"/>
    <property type="match status" value="1"/>
</dbReference>
<proteinExistence type="predicted"/>
<keyword evidence="2" id="KW-1185">Reference proteome</keyword>
<accession>A0ABS7I2K1</accession>
<sequence length="313" mass="35102">MPTDASTDATVLLRLDEADELAAAWVTALAERRGIRALLIKGPALHLHGLREERVSADVDVLVEPARFDELCEAIAESGWTKRPSGFVGELTTLHSDTYLRDGWPCDLDVHSFFPGFLADPADVFEALWRHRWALPLAHHDCLALDRIAGALVLGLHSLRGATIQPRHLDELEQLLRTPFTDAERADLGSLARETGCVATLETVLPRLGVFVEPSAVELASPDLRDWRERVSAGSHGTYFWLLALRKSPWRARPRILWRAVWPTRRDLLVARPETVDTFRGRTRARLARWGRGIRSGPAGARAVWTHRRRVSP</sequence>
<gene>
    <name evidence="1" type="ORF">JNB61_14410</name>
</gene>
<protein>
    <submittedName>
        <fullName evidence="1">Nucleotidyltransferase family protein</fullName>
    </submittedName>
</protein>
<dbReference type="Proteomes" id="UP000777440">
    <property type="component" value="Unassembled WGS sequence"/>
</dbReference>